<dbReference type="InterPro" id="IPR021796">
    <property type="entry name" value="Tll0287-like_dom"/>
</dbReference>
<gene>
    <name evidence="2" type="ORF">KI659_05610</name>
</gene>
<name>A0AAP2G4J3_9BACT</name>
<keyword evidence="3" id="KW-1185">Reference proteome</keyword>
<sequence>MNKKIQIILLAIALLTACDDNRRINREDYESGRRDREVRKVNEAEVTQKAFEMGDEISTAAQQELMATLTKVIEESGVAGAVEFCNLEALPLLESVGQKYNAKIRRVSNRYRNPNDRPDQDEEMLLSAYEYNVDNDIKSEPNIQKIENDQVLLYTKAITIPSQLCLNCHGDPESDIAPDVLAKINQLYPQDKATGHTEGDLRGMWSIRLPKKEVIKNL</sequence>
<proteinExistence type="predicted"/>
<reference evidence="2 3" key="1">
    <citation type="submission" date="2021-05" db="EMBL/GenBank/DDBJ databases">
        <authorList>
            <person name="Zhang Z.D."/>
            <person name="Osman G."/>
        </authorList>
    </citation>
    <scope>NUCLEOTIDE SEQUENCE [LARGE SCALE GENOMIC DNA]</scope>
    <source>
        <strain evidence="2 3">KCTC 32217</strain>
    </source>
</reference>
<evidence type="ECO:0000313" key="3">
    <source>
        <dbReference type="Proteomes" id="UP001319104"/>
    </source>
</evidence>
<accession>A0AAP2G4J3</accession>
<dbReference type="PROSITE" id="PS51257">
    <property type="entry name" value="PROKAR_LIPOPROTEIN"/>
    <property type="match status" value="1"/>
</dbReference>
<dbReference type="AlphaFoldDB" id="A0AAP2G4J3"/>
<feature type="domain" description="Tll0287-like" evidence="1">
    <location>
        <begin position="66"/>
        <end position="210"/>
    </location>
</feature>
<dbReference type="RefSeq" id="WP_213944382.1">
    <property type="nucleotide sequence ID" value="NZ_JAHCMY010000002.1"/>
</dbReference>
<evidence type="ECO:0000259" key="1">
    <source>
        <dbReference type="Pfam" id="PF11845"/>
    </source>
</evidence>
<dbReference type="Pfam" id="PF11845">
    <property type="entry name" value="Tll0287-like"/>
    <property type="match status" value="1"/>
</dbReference>
<evidence type="ECO:0000313" key="2">
    <source>
        <dbReference type="EMBL" id="MBS9523493.1"/>
    </source>
</evidence>
<comment type="caution">
    <text evidence="2">The sequence shown here is derived from an EMBL/GenBank/DDBJ whole genome shotgun (WGS) entry which is preliminary data.</text>
</comment>
<dbReference type="Proteomes" id="UP001319104">
    <property type="component" value="Unassembled WGS sequence"/>
</dbReference>
<organism evidence="2 3">
    <name type="scientific">Litoribacter ruber</name>
    <dbReference type="NCBI Taxonomy" id="702568"/>
    <lineage>
        <taxon>Bacteria</taxon>
        <taxon>Pseudomonadati</taxon>
        <taxon>Bacteroidota</taxon>
        <taxon>Cytophagia</taxon>
        <taxon>Cytophagales</taxon>
        <taxon>Cyclobacteriaceae</taxon>
        <taxon>Litoribacter</taxon>
    </lineage>
</organism>
<dbReference type="EMBL" id="JAHCMY010000002">
    <property type="protein sequence ID" value="MBS9523493.1"/>
    <property type="molecule type" value="Genomic_DNA"/>
</dbReference>
<protein>
    <submittedName>
        <fullName evidence="2">DUF3365 domain-containing protein</fullName>
    </submittedName>
</protein>